<dbReference type="Gene3D" id="1.10.10.10">
    <property type="entry name" value="Winged helix-like DNA-binding domain superfamily/Winged helix DNA-binding domain"/>
    <property type="match status" value="1"/>
</dbReference>
<dbReference type="InterPro" id="IPR036390">
    <property type="entry name" value="WH_DNA-bd_sf"/>
</dbReference>
<dbReference type="GO" id="GO:0005829">
    <property type="term" value="C:cytosol"/>
    <property type="evidence" value="ECO:0007669"/>
    <property type="project" value="TreeGrafter"/>
</dbReference>
<dbReference type="PANTHER" id="PTHR33221">
    <property type="entry name" value="WINGED HELIX-TURN-HELIX TRANSCRIPTIONAL REGULATOR, RRF2 FAMILY"/>
    <property type="match status" value="1"/>
</dbReference>
<dbReference type="GO" id="GO:0003700">
    <property type="term" value="F:DNA-binding transcription factor activity"/>
    <property type="evidence" value="ECO:0007669"/>
    <property type="project" value="TreeGrafter"/>
</dbReference>
<keyword evidence="3" id="KW-1185">Reference proteome</keyword>
<dbReference type="Pfam" id="PF02082">
    <property type="entry name" value="Rrf2"/>
    <property type="match status" value="1"/>
</dbReference>
<protein>
    <submittedName>
        <fullName evidence="2">Transcriptional regulator, BadM/Rrf2 family</fullName>
    </submittedName>
</protein>
<dbReference type="SUPFAM" id="SSF46785">
    <property type="entry name" value="Winged helix' DNA-binding domain"/>
    <property type="match status" value="1"/>
</dbReference>
<evidence type="ECO:0000313" key="2">
    <source>
        <dbReference type="EMBL" id="ACM33496.1"/>
    </source>
</evidence>
<accession>A0A9J9QEJ8</accession>
<dbReference type="RefSeq" id="WP_015913528.1">
    <property type="nucleotide sequence ID" value="NC_011992.1"/>
</dbReference>
<dbReference type="PROSITE" id="PS01332">
    <property type="entry name" value="HTH_RRF2_1"/>
    <property type="match status" value="1"/>
</dbReference>
<proteinExistence type="predicted"/>
<keyword evidence="1" id="KW-0238">DNA-binding</keyword>
<dbReference type="AlphaFoldDB" id="A0A9J9QEJ8"/>
<sequence>MRLTTRGKLAVTAVTDLALRSHGRPIALPSISARQGISLSYLEDIFSALRRAGLVHSIRGPGGGYTLTRPPQELSVADIVIASEKYMGGADDKGTDTGIASAPGEMTAELWANFHSRVMEYLQSITVADLLTQREASACHADHSAAVVVAPPASTTGRRAAKTQLPSGDVPNSVFALGLAVPRTRTS</sequence>
<gene>
    <name evidence="2" type="ordered locus">Dtpsy_2040</name>
</gene>
<dbReference type="NCBIfam" id="TIGR00738">
    <property type="entry name" value="rrf2_super"/>
    <property type="match status" value="1"/>
</dbReference>
<dbReference type="PANTHER" id="PTHR33221:SF5">
    <property type="entry name" value="HTH-TYPE TRANSCRIPTIONAL REGULATOR ISCR"/>
    <property type="match status" value="1"/>
</dbReference>
<evidence type="ECO:0000313" key="3">
    <source>
        <dbReference type="Proteomes" id="UP000000450"/>
    </source>
</evidence>
<dbReference type="Proteomes" id="UP000000450">
    <property type="component" value="Chromosome"/>
</dbReference>
<dbReference type="PROSITE" id="PS51197">
    <property type="entry name" value="HTH_RRF2_2"/>
    <property type="match status" value="1"/>
</dbReference>
<dbReference type="InterPro" id="IPR000944">
    <property type="entry name" value="Tscrpt_reg_Rrf2"/>
</dbReference>
<dbReference type="InterPro" id="IPR036388">
    <property type="entry name" value="WH-like_DNA-bd_sf"/>
</dbReference>
<reference evidence="2 3" key="1">
    <citation type="journal article" date="2010" name="J. Bacteriol.">
        <title>Completed genome sequence of the anaerobic iron-oxidizing bacterium Acidovorax ebreus strain TPSY.</title>
        <authorList>
            <person name="Byrne-Bailey K.G."/>
            <person name="Weber K.A."/>
            <person name="Chair A.H."/>
            <person name="Bose S."/>
            <person name="Knox T."/>
            <person name="Spanbauer T.L."/>
            <person name="Chertkov O."/>
            <person name="Coates J.D."/>
        </authorList>
    </citation>
    <scope>NUCLEOTIDE SEQUENCE [LARGE SCALE GENOMIC DNA]</scope>
    <source>
        <strain evidence="2 3">TPSY</strain>
    </source>
</reference>
<dbReference type="GO" id="GO:0003677">
    <property type="term" value="F:DNA binding"/>
    <property type="evidence" value="ECO:0007669"/>
    <property type="project" value="UniProtKB-KW"/>
</dbReference>
<dbReference type="EMBL" id="CP001392">
    <property type="protein sequence ID" value="ACM33496.1"/>
    <property type="molecule type" value="Genomic_DNA"/>
</dbReference>
<organism evidence="2 3">
    <name type="scientific">Acidovorax ebreus (strain TPSY)</name>
    <name type="common">Diaphorobacter sp. (strain TPSY)</name>
    <dbReference type="NCBI Taxonomy" id="535289"/>
    <lineage>
        <taxon>Bacteria</taxon>
        <taxon>Pseudomonadati</taxon>
        <taxon>Pseudomonadota</taxon>
        <taxon>Betaproteobacteria</taxon>
        <taxon>Burkholderiales</taxon>
        <taxon>Comamonadaceae</taxon>
        <taxon>Diaphorobacter</taxon>
    </lineage>
</organism>
<name>A0A9J9QEJ8_ACIET</name>
<evidence type="ECO:0000256" key="1">
    <source>
        <dbReference type="ARBA" id="ARBA00023125"/>
    </source>
</evidence>
<dbReference type="InterPro" id="IPR030489">
    <property type="entry name" value="TR_Rrf2-type_CS"/>
</dbReference>
<dbReference type="KEGG" id="dia:Dtpsy_2040"/>